<dbReference type="Proteomes" id="UP001172102">
    <property type="component" value="Unassembled WGS sequence"/>
</dbReference>
<sequence length="90" mass="9565">MPPGISPPYHGLGAYVVPEDHYLHPNVGNGRARGSSLGYLNLSLNINFSTSNASLRAYDTRDSLAVTDPTTSLALTGLSMGERTGSRVFL</sequence>
<organism evidence="1 2">
    <name type="scientific">Lasiosphaeris hirsuta</name>
    <dbReference type="NCBI Taxonomy" id="260670"/>
    <lineage>
        <taxon>Eukaryota</taxon>
        <taxon>Fungi</taxon>
        <taxon>Dikarya</taxon>
        <taxon>Ascomycota</taxon>
        <taxon>Pezizomycotina</taxon>
        <taxon>Sordariomycetes</taxon>
        <taxon>Sordariomycetidae</taxon>
        <taxon>Sordariales</taxon>
        <taxon>Lasiosphaeriaceae</taxon>
        <taxon>Lasiosphaeris</taxon>
    </lineage>
</organism>
<dbReference type="AlphaFoldDB" id="A0AA40BDU6"/>
<evidence type="ECO:0000313" key="1">
    <source>
        <dbReference type="EMBL" id="KAK0732053.1"/>
    </source>
</evidence>
<keyword evidence="2" id="KW-1185">Reference proteome</keyword>
<dbReference type="EMBL" id="JAUKUA010000001">
    <property type="protein sequence ID" value="KAK0732053.1"/>
    <property type="molecule type" value="Genomic_DNA"/>
</dbReference>
<proteinExistence type="predicted"/>
<accession>A0AA40BDU6</accession>
<gene>
    <name evidence="1" type="ORF">B0H67DRAFT_478527</name>
</gene>
<reference evidence="1" key="1">
    <citation type="submission" date="2023-06" db="EMBL/GenBank/DDBJ databases">
        <title>Genome-scale phylogeny and comparative genomics of the fungal order Sordariales.</title>
        <authorList>
            <consortium name="Lawrence Berkeley National Laboratory"/>
            <person name="Hensen N."/>
            <person name="Bonometti L."/>
            <person name="Westerberg I."/>
            <person name="Brannstrom I.O."/>
            <person name="Guillou S."/>
            <person name="Cros-Aarteil S."/>
            <person name="Calhoun S."/>
            <person name="Haridas S."/>
            <person name="Kuo A."/>
            <person name="Mondo S."/>
            <person name="Pangilinan J."/>
            <person name="Riley R."/>
            <person name="Labutti K."/>
            <person name="Andreopoulos B."/>
            <person name="Lipzen A."/>
            <person name="Chen C."/>
            <person name="Yanf M."/>
            <person name="Daum C."/>
            <person name="Ng V."/>
            <person name="Clum A."/>
            <person name="Steindorff A."/>
            <person name="Ohm R."/>
            <person name="Martin F."/>
            <person name="Silar P."/>
            <person name="Natvig D."/>
            <person name="Lalanne C."/>
            <person name="Gautier V."/>
            <person name="Ament-Velasquez S.L."/>
            <person name="Kruys A."/>
            <person name="Hutchinson M.I."/>
            <person name="Powell A.J."/>
            <person name="Barry K."/>
            <person name="Miller A.N."/>
            <person name="Grigoriev I.V."/>
            <person name="Debuchy R."/>
            <person name="Gladieux P."/>
            <person name="Thoren M.H."/>
            <person name="Johannesson H."/>
        </authorList>
    </citation>
    <scope>NUCLEOTIDE SEQUENCE</scope>
    <source>
        <strain evidence="1">SMH4607-1</strain>
    </source>
</reference>
<protein>
    <submittedName>
        <fullName evidence="1">Uncharacterized protein</fullName>
    </submittedName>
</protein>
<comment type="caution">
    <text evidence="1">The sequence shown here is derived from an EMBL/GenBank/DDBJ whole genome shotgun (WGS) entry which is preliminary data.</text>
</comment>
<name>A0AA40BDU6_9PEZI</name>
<evidence type="ECO:0000313" key="2">
    <source>
        <dbReference type="Proteomes" id="UP001172102"/>
    </source>
</evidence>